<dbReference type="STRING" id="872970.SAMN04488134_113100"/>
<gene>
    <name evidence="2" type="ORF">SAMN04488134_113100</name>
</gene>
<evidence type="ECO:0000313" key="2">
    <source>
        <dbReference type="EMBL" id="SEO81870.1"/>
    </source>
</evidence>
<dbReference type="GO" id="GO:0003676">
    <property type="term" value="F:nucleic acid binding"/>
    <property type="evidence" value="ECO:0007669"/>
    <property type="project" value="InterPro"/>
</dbReference>
<dbReference type="Proteomes" id="UP000199300">
    <property type="component" value="Unassembled WGS sequence"/>
</dbReference>
<keyword evidence="1" id="KW-0472">Membrane</keyword>
<reference evidence="2 3" key="1">
    <citation type="submission" date="2016-10" db="EMBL/GenBank/DDBJ databases">
        <authorList>
            <person name="de Groot N.N."/>
        </authorList>
    </citation>
    <scope>NUCLEOTIDE SEQUENCE [LARGE SCALE GENOMIC DNA]</scope>
    <source>
        <strain evidence="2 3">CGMCC 1.10434</strain>
    </source>
</reference>
<feature type="transmembrane region" description="Helical" evidence="1">
    <location>
        <begin position="51"/>
        <end position="73"/>
    </location>
</feature>
<dbReference type="AlphaFoldDB" id="A0A1H8SSY4"/>
<dbReference type="Pfam" id="PF06961">
    <property type="entry name" value="DUF1294"/>
    <property type="match status" value="1"/>
</dbReference>
<evidence type="ECO:0000313" key="3">
    <source>
        <dbReference type="Proteomes" id="UP000199300"/>
    </source>
</evidence>
<protein>
    <submittedName>
        <fullName evidence="2">Uncharacterized membrane protein YsdA, DUF1294 family</fullName>
    </submittedName>
</protein>
<organism evidence="2 3">
    <name type="scientific">Amphibacillus marinus</name>
    <dbReference type="NCBI Taxonomy" id="872970"/>
    <lineage>
        <taxon>Bacteria</taxon>
        <taxon>Bacillati</taxon>
        <taxon>Bacillota</taxon>
        <taxon>Bacilli</taxon>
        <taxon>Bacillales</taxon>
        <taxon>Bacillaceae</taxon>
        <taxon>Amphibacillus</taxon>
    </lineage>
</organism>
<dbReference type="InterPro" id="IPR012156">
    <property type="entry name" value="Cold_shock_CspA"/>
</dbReference>
<feature type="transmembrane region" description="Helical" evidence="1">
    <location>
        <begin position="20"/>
        <end position="39"/>
    </location>
</feature>
<accession>A0A1H8SSY4</accession>
<name>A0A1H8SSY4_9BACI</name>
<proteinExistence type="predicted"/>
<dbReference type="PIRSF" id="PIRSF002599">
    <property type="entry name" value="Cold_shock_A"/>
    <property type="match status" value="1"/>
</dbReference>
<keyword evidence="3" id="KW-1185">Reference proteome</keyword>
<keyword evidence="1" id="KW-0812">Transmembrane</keyword>
<keyword evidence="1" id="KW-1133">Transmembrane helix</keyword>
<evidence type="ECO:0000256" key="1">
    <source>
        <dbReference type="SAM" id="Phobius"/>
    </source>
</evidence>
<sequence length="78" mass="9043">MRTDKQRAKQNKWRISERMIWTISILGGSLGALTGMYGYRHKTKHLSFKLGLPLLLICQIVIGLCWYFGFSIISDFFS</sequence>
<dbReference type="EMBL" id="FODJ01000013">
    <property type="protein sequence ID" value="SEO81870.1"/>
    <property type="molecule type" value="Genomic_DNA"/>
</dbReference>
<dbReference type="InterPro" id="IPR010718">
    <property type="entry name" value="DUF1294"/>
</dbReference>